<feature type="domain" description="Ig-like" evidence="12">
    <location>
        <begin position="73"/>
        <end position="168"/>
    </location>
</feature>
<keyword evidence="9" id="KW-0393">Immunoglobulin domain</keyword>
<evidence type="ECO:0008006" key="16">
    <source>
        <dbReference type="Google" id="ProtNLM"/>
    </source>
</evidence>
<keyword evidence="5" id="KW-0130">Cell adhesion</keyword>
<keyword evidence="8" id="KW-1015">Disulfide bond</keyword>
<dbReference type="InterPro" id="IPR036116">
    <property type="entry name" value="FN3_sf"/>
</dbReference>
<evidence type="ECO:0000256" key="2">
    <source>
        <dbReference type="ARBA" id="ARBA00022692"/>
    </source>
</evidence>
<evidence type="ECO:0000256" key="1">
    <source>
        <dbReference type="ARBA" id="ARBA00004167"/>
    </source>
</evidence>
<feature type="region of interest" description="Disordered" evidence="10">
    <location>
        <begin position="280"/>
        <end position="323"/>
    </location>
</feature>
<keyword evidence="6 11" id="KW-1133">Transmembrane helix</keyword>
<dbReference type="CDD" id="cd00063">
    <property type="entry name" value="FN3"/>
    <property type="match status" value="4"/>
</dbReference>
<feature type="domain" description="Fibronectin type-III" evidence="13">
    <location>
        <begin position="1352"/>
        <end position="1463"/>
    </location>
</feature>
<dbReference type="SMART" id="SM00409">
    <property type="entry name" value="IG"/>
    <property type="match status" value="9"/>
</dbReference>
<dbReference type="Proteomes" id="UP000887458">
    <property type="component" value="Unassembled WGS sequence"/>
</dbReference>
<organism evidence="14 15">
    <name type="scientific">Dermatophagoides pteronyssinus</name>
    <name type="common">European house dust mite</name>
    <dbReference type="NCBI Taxonomy" id="6956"/>
    <lineage>
        <taxon>Eukaryota</taxon>
        <taxon>Metazoa</taxon>
        <taxon>Ecdysozoa</taxon>
        <taxon>Arthropoda</taxon>
        <taxon>Chelicerata</taxon>
        <taxon>Arachnida</taxon>
        <taxon>Acari</taxon>
        <taxon>Acariformes</taxon>
        <taxon>Sarcoptiformes</taxon>
        <taxon>Astigmata</taxon>
        <taxon>Psoroptidia</taxon>
        <taxon>Analgoidea</taxon>
        <taxon>Pyroglyphidae</taxon>
        <taxon>Dermatophagoidinae</taxon>
        <taxon>Dermatophagoides</taxon>
    </lineage>
</organism>
<evidence type="ECO:0000256" key="3">
    <source>
        <dbReference type="ARBA" id="ARBA00022729"/>
    </source>
</evidence>
<comment type="subcellular location">
    <subcellularLocation>
        <location evidence="1">Membrane</location>
        <topology evidence="1">Single-pass membrane protein</topology>
    </subcellularLocation>
</comment>
<evidence type="ECO:0000256" key="4">
    <source>
        <dbReference type="ARBA" id="ARBA00022737"/>
    </source>
</evidence>
<dbReference type="SUPFAM" id="SSF48726">
    <property type="entry name" value="Immunoglobulin"/>
    <property type="match status" value="9"/>
</dbReference>
<gene>
    <name evidence="14" type="ORF">DERP_007998</name>
</gene>
<dbReference type="PROSITE" id="PS50853">
    <property type="entry name" value="FN3"/>
    <property type="match status" value="4"/>
</dbReference>
<feature type="domain" description="Ig-like" evidence="12">
    <location>
        <begin position="641"/>
        <end position="738"/>
    </location>
</feature>
<keyword evidence="4" id="KW-0677">Repeat</keyword>
<dbReference type="CDD" id="cd00096">
    <property type="entry name" value="Ig"/>
    <property type="match status" value="1"/>
</dbReference>
<keyword evidence="7 11" id="KW-0472">Membrane</keyword>
<dbReference type="PROSITE" id="PS50835">
    <property type="entry name" value="IG_LIKE"/>
    <property type="match status" value="8"/>
</dbReference>
<evidence type="ECO:0000313" key="14">
    <source>
        <dbReference type="EMBL" id="KAH9413520.1"/>
    </source>
</evidence>
<dbReference type="EMBL" id="NJHN03000121">
    <property type="protein sequence ID" value="KAH9413520.1"/>
    <property type="molecule type" value="Genomic_DNA"/>
</dbReference>
<feature type="domain" description="Ig-like" evidence="12">
    <location>
        <begin position="872"/>
        <end position="978"/>
    </location>
</feature>
<feature type="domain" description="Fibronectin type-III" evidence="13">
    <location>
        <begin position="1465"/>
        <end position="1572"/>
    </location>
</feature>
<protein>
    <recommendedName>
        <fullName evidence="16">Down syndrome cell adhesion molecule-like protein Dscam2</fullName>
    </recommendedName>
</protein>
<feature type="domain" description="Ig-like" evidence="12">
    <location>
        <begin position="983"/>
        <end position="1102"/>
    </location>
</feature>
<dbReference type="PANTHER" id="PTHR44170:SF54">
    <property type="entry name" value="FI24025P1"/>
    <property type="match status" value="1"/>
</dbReference>
<dbReference type="Pfam" id="PF13927">
    <property type="entry name" value="Ig_3"/>
    <property type="match status" value="6"/>
</dbReference>
<keyword evidence="2 11" id="KW-0812">Transmembrane</keyword>
<feature type="domain" description="Fibronectin type-III" evidence="13">
    <location>
        <begin position="1245"/>
        <end position="1347"/>
    </location>
</feature>
<sequence>MSVNQNNLFLFCILALLSSISAFHWFWLLLIIIIIFNVTISESSASSISNNNGGGGGDLASSSTNSQQQRNGPRFLIEPPIRVHFLNETGAVIQCKITGQQPLRIWWSLSDGTIVTDINGLRTIRPNGDLVLSPFSSTLFRQDVHSAIYRCMATNSIGTIRSRDCEIRAVIPQPYNVQVYGEYAIKGNTGHLKCQIPAFVREYVHVIAWLKEDTILATHLSPKGRNNKKKKIELCFDEFDRQQYLTGVHGRKKQRKQRAKEQLDRDLKIELKRLKEKKKKELSDRMEEMRQATAPTVDDDDDEDNDGDGNGDGQSSTQDKSNTIKYELDEQTVEIKAIDLVAIPSIISSNIETVAVVGGGGGGKETKHKKIHKRHRKLHSRYVILDNGDLLIRNSSRSDNGYYRCQTRHELSQETVLSSIEGHFIVNDVISGVSPRITSQSPIKTQLGHSAQLLCVTKSWPQATLRWFQASESGLITPIRPSTNVQIYDSFVDIRHVTEQHSGNWICVANNSLGEERSYIELYVTRPIQVNMSPDYLVADMTSTATFVCNVSQGQPISILWVKDGQPIMMAGSIGSVANQASNNLGYVTNGGGEGRIRLIEPHVLNIRSVVREDAGCYQCIVQADDHSIQAIGELKLGDSPPVFVETFAEGLVFEQGNQISLKCSASSTLLPQIRWFLDGQSIDGYAPRRLTMGDFVKSSGHVVSFVNITNAKVIDGGQYQCMASNSAGTINYSARINVIGPASLRANWLSTASASATGSNSSPTKTSSSLSDYTITVISGRSVTLICPVIAYPIESLIWQHRSAILPSNHRHQIEAIIGGMGGKLTIQNVHRDNDQGDYECIVKASSVLLFFGTDAKPVRGTIRMVVRVAPLIDSQLISATTIANQGMKVKLMCSVLEGDPPLRIKWFRHENDGHIEQNNNGVLQPVTTNHAMGISVQEDEDYSLLTFRSVSIRHVGNWTCRAWNDVQSVNRTTYLIVNVAPSWLTEPKNSQVVLGNNIIIDCNAQGNPKPRVLWKKSTAISGSTTNGLDDYSGVNDQSIDQSSSSTKNDIDQHPSEYRELLSTYRRQVYPNGTLFIQEVDKSDAGFYMCQVSNGIGAGLSKVIHLIVQSPPYFATKFLSKSVSKGETALLECQVQGDPVLHIHWYKDRALIHSSSNMAITESPSPPPPATMNDSNHLTTMMHTFHDTRYTIKQDVISSQKVISFLQIINVDRQDSTIYTCIASNDFGTDNTSVQLIVQEVPDAPPGVEIVEVSSRSIQLQWKSPYSGNSPLIRFHVQYRRVNCSYMKHEPESFWNEMSTHSGTELRLTVKGLMPNCYYEVKVSSENQIGRSEQSTNSIVTKTLEEVPGGPPTDVQVETTSSTSLKIKWRPPLRAVQFGRIRGYYIGYKIVGSDEPFQYKNVDVVNDDPNASTISEQSQQVSYITNLKRKTSYVIILQAYNSVGPGPRSDEIKISTFDSQPPTSPLLEVVTTTYDGILIKWDSSFQQSHGHTVDDIEEKEYVLYYRQDEPKSTTEWHQKRIYAKSNQFVLNKENSQGRIRCGTKYHLYMTATNSLGTGEPSETVIARTKGDTPIAPSRAEFIVANSTTAILSLKSWQARGCMIQAFTIQYKPVQQKQWIPLVEYLESRDYFYVNHLSPNRDYQLLVSAHSEPGVTRQEYTFHTPNDSAVVRLHSGGGSIGLSASASPMDPYTIDSMHSGHTANIHFRNFTVLLPVLISLMVLIVILATLFGCLRRQHVNHVVNSVDGHGSIRQDLCAEHLARYNGSKEGAITTNTMLVNGRRDSLECYPMTEFHPPANVMATTSCTNSCDSKSNLLNGNINNGDMFATSPRHARIGPYISENGMANFATLKLLQQSKTNGSAIIAEQSYYSSPQRKSLLANINGGNNHLHRSDHEYAEPLQTSGNIVRNGRCSMADLLLVVDSNTTVDNSNSLGLADNDSLAQQLQQQQQQRQQPLSMQVQLAQTGCTSTNNDHHQSSYSILNKTANTNQEHL</sequence>
<feature type="region of interest" description="Disordered" evidence="10">
    <location>
        <begin position="1968"/>
        <end position="1994"/>
    </location>
</feature>
<dbReference type="Pfam" id="PF09805">
    <property type="entry name" value="Nop25"/>
    <property type="match status" value="1"/>
</dbReference>
<feature type="compositionally biased region" description="Polar residues" evidence="10">
    <location>
        <begin position="1036"/>
        <end position="1049"/>
    </location>
</feature>
<comment type="caution">
    <text evidence="14">The sequence shown here is derived from an EMBL/GenBank/DDBJ whole genome shotgun (WGS) entry which is preliminary data.</text>
</comment>
<evidence type="ECO:0000256" key="8">
    <source>
        <dbReference type="ARBA" id="ARBA00023157"/>
    </source>
</evidence>
<accession>A0ABQ8ITX2</accession>
<dbReference type="InterPro" id="IPR003599">
    <property type="entry name" value="Ig_sub"/>
</dbReference>
<dbReference type="InterPro" id="IPR003598">
    <property type="entry name" value="Ig_sub2"/>
</dbReference>
<feature type="compositionally biased region" description="Acidic residues" evidence="10">
    <location>
        <begin position="297"/>
        <end position="309"/>
    </location>
</feature>
<feature type="domain" description="Ig-like" evidence="12">
    <location>
        <begin position="527"/>
        <end position="630"/>
    </location>
</feature>
<dbReference type="InterPro" id="IPR036179">
    <property type="entry name" value="Ig-like_dom_sf"/>
</dbReference>
<dbReference type="InterPro" id="IPR013783">
    <property type="entry name" value="Ig-like_fold"/>
</dbReference>
<dbReference type="Pfam" id="PF25059">
    <property type="entry name" value="FN3_DSCAM-DSCAML_C"/>
    <property type="match status" value="1"/>
</dbReference>
<reference evidence="14 15" key="2">
    <citation type="journal article" date="2022" name="Mol. Biol. Evol.">
        <title>Comparative Genomics Reveals Insights into the Divergent Evolution of Astigmatic Mites and Household Pest Adaptations.</title>
        <authorList>
            <person name="Xiong Q."/>
            <person name="Wan A.T."/>
            <person name="Liu X."/>
            <person name="Fung C.S."/>
            <person name="Xiao X."/>
            <person name="Malainual N."/>
            <person name="Hou J."/>
            <person name="Wang L."/>
            <person name="Wang M."/>
            <person name="Yang K.Y."/>
            <person name="Cui Y."/>
            <person name="Leung E.L."/>
            <person name="Nong W."/>
            <person name="Shin S.K."/>
            <person name="Au S.W."/>
            <person name="Jeong K.Y."/>
            <person name="Chew F.T."/>
            <person name="Hui J.H."/>
            <person name="Leung T.F."/>
            <person name="Tungtrongchitr A."/>
            <person name="Zhong N."/>
            <person name="Liu Z."/>
            <person name="Tsui S.K."/>
        </authorList>
    </citation>
    <scope>NUCLEOTIDE SEQUENCE [LARGE SCALE GENOMIC DNA]</scope>
    <source>
        <strain evidence="14">Derp</strain>
    </source>
</reference>
<feature type="domain" description="Ig-like" evidence="12">
    <location>
        <begin position="1112"/>
        <end position="1240"/>
    </location>
</feature>
<dbReference type="InterPro" id="IPR007110">
    <property type="entry name" value="Ig-like_dom"/>
</dbReference>
<dbReference type="InterPro" id="IPR056754">
    <property type="entry name" value="DSCAM/DSCAML_C"/>
</dbReference>
<feature type="transmembrane region" description="Helical" evidence="11">
    <location>
        <begin position="1712"/>
        <end position="1734"/>
    </location>
</feature>
<dbReference type="SUPFAM" id="SSF49265">
    <property type="entry name" value="Fibronectin type III"/>
    <property type="match status" value="2"/>
</dbReference>
<feature type="domain" description="Ig-like" evidence="12">
    <location>
        <begin position="764"/>
        <end position="852"/>
    </location>
</feature>
<evidence type="ECO:0000256" key="7">
    <source>
        <dbReference type="ARBA" id="ARBA00023136"/>
    </source>
</evidence>
<feature type="compositionally biased region" description="Basic and acidic residues" evidence="10">
    <location>
        <begin position="280"/>
        <end position="290"/>
    </location>
</feature>
<keyword evidence="3" id="KW-0732">Signal</keyword>
<dbReference type="SMART" id="SM00408">
    <property type="entry name" value="IGc2"/>
    <property type="match status" value="8"/>
</dbReference>
<dbReference type="InterPro" id="IPR019186">
    <property type="entry name" value="Nucleolar_protein_12"/>
</dbReference>
<dbReference type="Gene3D" id="2.60.40.10">
    <property type="entry name" value="Immunoglobulins"/>
    <property type="match status" value="14"/>
</dbReference>
<evidence type="ECO:0000256" key="10">
    <source>
        <dbReference type="SAM" id="MobiDB-lite"/>
    </source>
</evidence>
<dbReference type="PANTHER" id="PTHR44170">
    <property type="entry name" value="PROTEIN SIDEKICK"/>
    <property type="match status" value="1"/>
</dbReference>
<evidence type="ECO:0000259" key="13">
    <source>
        <dbReference type="PROSITE" id="PS50853"/>
    </source>
</evidence>
<feature type="transmembrane region" description="Helical" evidence="11">
    <location>
        <begin position="7"/>
        <end position="36"/>
    </location>
</feature>
<reference evidence="14 15" key="1">
    <citation type="journal article" date="2018" name="J. Allergy Clin. Immunol.">
        <title>High-quality assembly of Dermatophagoides pteronyssinus genome and transcriptome reveals a wide range of novel allergens.</title>
        <authorList>
            <person name="Liu X.Y."/>
            <person name="Yang K.Y."/>
            <person name="Wang M.Q."/>
            <person name="Kwok J.S."/>
            <person name="Zeng X."/>
            <person name="Yang Z."/>
            <person name="Xiao X.J."/>
            <person name="Lau C.P."/>
            <person name="Li Y."/>
            <person name="Huang Z.M."/>
            <person name="Ba J.G."/>
            <person name="Yim A.K."/>
            <person name="Ouyang C.Y."/>
            <person name="Ngai S.M."/>
            <person name="Chan T.F."/>
            <person name="Leung E.L."/>
            <person name="Liu L."/>
            <person name="Liu Z.G."/>
            <person name="Tsui S.K."/>
        </authorList>
    </citation>
    <scope>NUCLEOTIDE SEQUENCE [LARGE SCALE GENOMIC DNA]</scope>
    <source>
        <strain evidence="14">Derp</strain>
    </source>
</reference>
<evidence type="ECO:0000256" key="5">
    <source>
        <dbReference type="ARBA" id="ARBA00022889"/>
    </source>
</evidence>
<evidence type="ECO:0000259" key="12">
    <source>
        <dbReference type="PROSITE" id="PS50835"/>
    </source>
</evidence>
<evidence type="ECO:0000256" key="6">
    <source>
        <dbReference type="ARBA" id="ARBA00022989"/>
    </source>
</evidence>
<evidence type="ECO:0000256" key="9">
    <source>
        <dbReference type="ARBA" id="ARBA00023319"/>
    </source>
</evidence>
<feature type="domain" description="Fibronectin type-III" evidence="13">
    <location>
        <begin position="1576"/>
        <end position="1667"/>
    </location>
</feature>
<name>A0ABQ8ITX2_DERPT</name>
<feature type="compositionally biased region" description="Polar residues" evidence="10">
    <location>
        <begin position="314"/>
        <end position="323"/>
    </location>
</feature>
<dbReference type="Pfam" id="PF00041">
    <property type="entry name" value="fn3"/>
    <property type="match status" value="2"/>
</dbReference>
<dbReference type="InterPro" id="IPR003961">
    <property type="entry name" value="FN3_dom"/>
</dbReference>
<evidence type="ECO:0000256" key="11">
    <source>
        <dbReference type="SAM" id="Phobius"/>
    </source>
</evidence>
<proteinExistence type="predicted"/>
<dbReference type="SMART" id="SM00060">
    <property type="entry name" value="FN3"/>
    <property type="match status" value="4"/>
</dbReference>
<feature type="domain" description="Ig-like" evidence="12">
    <location>
        <begin position="435"/>
        <end position="525"/>
    </location>
</feature>
<keyword evidence="15" id="KW-1185">Reference proteome</keyword>
<feature type="region of interest" description="Disordered" evidence="10">
    <location>
        <begin position="1028"/>
        <end position="1054"/>
    </location>
</feature>
<evidence type="ECO:0000313" key="15">
    <source>
        <dbReference type="Proteomes" id="UP000887458"/>
    </source>
</evidence>